<evidence type="ECO:0000313" key="1">
    <source>
        <dbReference type="EMBL" id="CAG8517177.1"/>
    </source>
</evidence>
<name>A0ACA9L8Q5_9GLOM</name>
<keyword evidence="2" id="KW-1185">Reference proteome</keyword>
<dbReference type="EMBL" id="CAJVPM010004777">
    <property type="protein sequence ID" value="CAG8517177.1"/>
    <property type="molecule type" value="Genomic_DNA"/>
</dbReference>
<reference evidence="1" key="1">
    <citation type="submission" date="2021-06" db="EMBL/GenBank/DDBJ databases">
        <authorList>
            <person name="Kallberg Y."/>
            <person name="Tangrot J."/>
            <person name="Rosling A."/>
        </authorList>
    </citation>
    <scope>NUCLEOTIDE SEQUENCE</scope>
    <source>
        <strain evidence="1">AU212A</strain>
    </source>
</reference>
<feature type="non-terminal residue" evidence="1">
    <location>
        <position position="92"/>
    </location>
</feature>
<evidence type="ECO:0000313" key="2">
    <source>
        <dbReference type="Proteomes" id="UP000789860"/>
    </source>
</evidence>
<sequence>MDNESAMVVCRRLIAQKLQTEFNNIRFLYYRYATHVLNLATKKGLEIVDFLVNKVWNLMAKIKLSICLSNDLCSLYELKGILYLKPKLDIKT</sequence>
<gene>
    <name evidence="1" type="ORF">SCALOS_LOCUS3915</name>
</gene>
<dbReference type="Proteomes" id="UP000789860">
    <property type="component" value="Unassembled WGS sequence"/>
</dbReference>
<protein>
    <submittedName>
        <fullName evidence="1">11685_t:CDS:1</fullName>
    </submittedName>
</protein>
<accession>A0ACA9L8Q5</accession>
<comment type="caution">
    <text evidence="1">The sequence shown here is derived from an EMBL/GenBank/DDBJ whole genome shotgun (WGS) entry which is preliminary data.</text>
</comment>
<organism evidence="1 2">
    <name type="scientific">Scutellospora calospora</name>
    <dbReference type="NCBI Taxonomy" id="85575"/>
    <lineage>
        <taxon>Eukaryota</taxon>
        <taxon>Fungi</taxon>
        <taxon>Fungi incertae sedis</taxon>
        <taxon>Mucoromycota</taxon>
        <taxon>Glomeromycotina</taxon>
        <taxon>Glomeromycetes</taxon>
        <taxon>Diversisporales</taxon>
        <taxon>Gigasporaceae</taxon>
        <taxon>Scutellospora</taxon>
    </lineage>
</organism>
<proteinExistence type="predicted"/>